<feature type="transmembrane region" description="Helical" evidence="1">
    <location>
        <begin position="6"/>
        <end position="22"/>
    </location>
</feature>
<feature type="transmembrane region" description="Helical" evidence="1">
    <location>
        <begin position="69"/>
        <end position="90"/>
    </location>
</feature>
<dbReference type="AlphaFoldDB" id="A0A1C4AP25"/>
<dbReference type="Proteomes" id="UP000199268">
    <property type="component" value="Unassembled WGS sequence"/>
</dbReference>
<feature type="transmembrane region" description="Helical" evidence="1">
    <location>
        <begin position="42"/>
        <end position="63"/>
    </location>
</feature>
<evidence type="ECO:0000313" key="2">
    <source>
        <dbReference type="EMBL" id="SCB96442.1"/>
    </source>
</evidence>
<name>A0A1C4AP25_9LACO</name>
<keyword evidence="1" id="KW-0812">Transmembrane</keyword>
<keyword evidence="1" id="KW-1133">Transmembrane helix</keyword>
<proteinExistence type="predicted"/>
<gene>
    <name evidence="2" type="ORF">GA0061074_10666</name>
</gene>
<protein>
    <recommendedName>
        <fullName evidence="4">YtpI-like protein</fullName>
    </recommendedName>
</protein>
<dbReference type="EMBL" id="FMAO01000006">
    <property type="protein sequence ID" value="SCB96442.1"/>
    <property type="molecule type" value="Genomic_DNA"/>
</dbReference>
<evidence type="ECO:0000313" key="3">
    <source>
        <dbReference type="Proteomes" id="UP000199268"/>
    </source>
</evidence>
<sequence length="91" mass="9786">MIISLYLLFAIVIGGLGVYLLMHKKGFLGIPAKAAKQPAQWFGWIFSIDAVLLIISAVMTKGAPLPGGLFVILGTLMTTVLSIVVVRLLFK</sequence>
<keyword evidence="3" id="KW-1185">Reference proteome</keyword>
<accession>A0A1C4AP25</accession>
<evidence type="ECO:0008006" key="4">
    <source>
        <dbReference type="Google" id="ProtNLM"/>
    </source>
</evidence>
<dbReference type="OrthoDB" id="2149525at2"/>
<dbReference type="RefSeq" id="WP_092462584.1">
    <property type="nucleotide sequence ID" value="NZ_BJEE01000007.1"/>
</dbReference>
<evidence type="ECO:0000256" key="1">
    <source>
        <dbReference type="SAM" id="Phobius"/>
    </source>
</evidence>
<reference evidence="3" key="1">
    <citation type="submission" date="2016-08" db="EMBL/GenBank/DDBJ databases">
        <authorList>
            <person name="Varghese N."/>
            <person name="Submissions Spin"/>
        </authorList>
    </citation>
    <scope>NUCLEOTIDE SEQUENCE [LARGE SCALE GENOMIC DNA]</scope>
    <source>
        <strain evidence="3">R-53094</strain>
    </source>
</reference>
<keyword evidence="1" id="KW-0472">Membrane</keyword>
<organism evidence="2 3">
    <name type="scientific">Weissella bombi</name>
    <dbReference type="NCBI Taxonomy" id="1505725"/>
    <lineage>
        <taxon>Bacteria</taxon>
        <taxon>Bacillati</taxon>
        <taxon>Bacillota</taxon>
        <taxon>Bacilli</taxon>
        <taxon>Lactobacillales</taxon>
        <taxon>Lactobacillaceae</taxon>
        <taxon>Weissella</taxon>
    </lineage>
</organism>